<feature type="transmembrane region" description="Helical" evidence="2">
    <location>
        <begin position="82"/>
        <end position="102"/>
    </location>
</feature>
<gene>
    <name evidence="3" type="ORF">HF086_015558</name>
</gene>
<proteinExistence type="predicted"/>
<keyword evidence="2" id="KW-0812">Transmembrane</keyword>
<evidence type="ECO:0000313" key="4">
    <source>
        <dbReference type="Proteomes" id="UP000814243"/>
    </source>
</evidence>
<comment type="caution">
    <text evidence="3">The sequence shown here is derived from an EMBL/GenBank/DDBJ whole genome shotgun (WGS) entry which is preliminary data.</text>
</comment>
<accession>A0A922MMC1</accession>
<feature type="coiled-coil region" evidence="1">
    <location>
        <begin position="56"/>
        <end position="83"/>
    </location>
</feature>
<sequence>MSIQIPKTDVTPKELTEIWQSSTGSKTDEYRLKCQFPEKDIPKNGNIVEGKSLDKSDSATSALSNLEKNYAKLHRDLKQLKLLQFVTLTMTILVAVLGYLLYENMVEENRYCERM</sequence>
<dbReference type="Proteomes" id="UP000814243">
    <property type="component" value="Unassembled WGS sequence"/>
</dbReference>
<evidence type="ECO:0000256" key="1">
    <source>
        <dbReference type="SAM" id="Coils"/>
    </source>
</evidence>
<keyword evidence="1" id="KW-0175">Coiled coil</keyword>
<dbReference type="EMBL" id="JACEFF010000359">
    <property type="protein sequence ID" value="KAH9639006.1"/>
    <property type="molecule type" value="Genomic_DNA"/>
</dbReference>
<protein>
    <submittedName>
        <fullName evidence="3">Uncharacterized protein</fullName>
    </submittedName>
</protein>
<evidence type="ECO:0000313" key="3">
    <source>
        <dbReference type="EMBL" id="KAH9639006.1"/>
    </source>
</evidence>
<keyword evidence="2" id="KW-1133">Transmembrane helix</keyword>
<evidence type="ECO:0000256" key="2">
    <source>
        <dbReference type="SAM" id="Phobius"/>
    </source>
</evidence>
<dbReference type="AlphaFoldDB" id="A0A922MMC1"/>
<reference evidence="3" key="1">
    <citation type="journal article" date="2021" name="G3 (Bethesda)">
        <title>Genome and transcriptome analysis of the beet armyworm Spodoptera exigua reveals targets for pest control. .</title>
        <authorList>
            <person name="Simon S."/>
            <person name="Breeschoten T."/>
            <person name="Jansen H.J."/>
            <person name="Dirks R.P."/>
            <person name="Schranz M.E."/>
            <person name="Ros V.I.D."/>
        </authorList>
    </citation>
    <scope>NUCLEOTIDE SEQUENCE</scope>
    <source>
        <strain evidence="3">TB_SE_WUR_2020</strain>
    </source>
</reference>
<keyword evidence="2" id="KW-0472">Membrane</keyword>
<name>A0A922MMC1_SPOEX</name>
<organism evidence="3 4">
    <name type="scientific">Spodoptera exigua</name>
    <name type="common">Beet armyworm</name>
    <name type="synonym">Noctua fulgens</name>
    <dbReference type="NCBI Taxonomy" id="7107"/>
    <lineage>
        <taxon>Eukaryota</taxon>
        <taxon>Metazoa</taxon>
        <taxon>Ecdysozoa</taxon>
        <taxon>Arthropoda</taxon>
        <taxon>Hexapoda</taxon>
        <taxon>Insecta</taxon>
        <taxon>Pterygota</taxon>
        <taxon>Neoptera</taxon>
        <taxon>Endopterygota</taxon>
        <taxon>Lepidoptera</taxon>
        <taxon>Glossata</taxon>
        <taxon>Ditrysia</taxon>
        <taxon>Noctuoidea</taxon>
        <taxon>Noctuidae</taxon>
        <taxon>Amphipyrinae</taxon>
        <taxon>Spodoptera</taxon>
    </lineage>
</organism>